<dbReference type="AlphaFoldDB" id="A0AAU7BZC6"/>
<organism evidence="3">
    <name type="scientific">Rickettsia oklahomensis</name>
    <dbReference type="NCBI Taxonomy" id="3141789"/>
    <lineage>
        <taxon>Bacteria</taxon>
        <taxon>Pseudomonadati</taxon>
        <taxon>Pseudomonadota</taxon>
        <taxon>Alphaproteobacteria</taxon>
        <taxon>Rickettsiales</taxon>
        <taxon>Rickettsiaceae</taxon>
        <taxon>Rickettsieae</taxon>
        <taxon>Rickettsia</taxon>
        <taxon>belli group</taxon>
    </lineage>
</organism>
<keyword evidence="2" id="KW-1133">Transmembrane helix</keyword>
<keyword evidence="2" id="KW-0812">Transmembrane</keyword>
<proteinExistence type="predicted"/>
<name>A0AAU7BZC6_9RICK</name>
<feature type="transmembrane region" description="Helical" evidence="2">
    <location>
        <begin position="344"/>
        <end position="363"/>
    </location>
</feature>
<evidence type="ECO:0000256" key="2">
    <source>
        <dbReference type="SAM" id="Phobius"/>
    </source>
</evidence>
<dbReference type="KEGG" id="rof:AAGW17_01380"/>
<keyword evidence="1" id="KW-0175">Coiled coil</keyword>
<sequence length="524" mass="61518">MNKINLFMKNIFDLIKLHFVKFAIKLKIFSFKRKNIVVLLGNKGMFLSTFLNNKLLEKLFIPNQEQVDLKPYKNFFSKFPKSDIYFLLDGSTCKTRHDHIPILQSIVKLDPITQFIEGYFNKEDIIAHYVYEITTTPTSEIWSTLIMSCPFETPLSDIISCIIDKRSLDLKGIYFLTLELKVIINKIVQNIENDKYIDYFQICVYASQASGIKFIIKHKNNIITIKNLEYPFDKTVCYIQGIIEQEINDCFILYKDYISNLDQKVCIILIIDEELKSLLESTNFEDRPVIFIPVDNILNKQTPEKERFIDTNISRLFLEYKSFPAYNNNLKSIKKLVTIKDLTFKLYNILLVILILVVGVIKYNTKQNYKNIQSINEKYYATNQEYDNLKYKYPYIKNTTSLADLYVIEKLLEAPVPLPFDLLKRLIITLNPAFKLEEIKWELTNINNILLVSKRQLIIKLILKYNTNNLSVNESLKMLDDHMQNLKNTLSNLQIDHIIYKDKILNIFGNVVIPLSVNIIDYKT</sequence>
<evidence type="ECO:0000256" key="1">
    <source>
        <dbReference type="SAM" id="Coils"/>
    </source>
</evidence>
<protein>
    <recommendedName>
        <fullName evidence="4">Glycyl-tRNA synthetase subunit alpha</fullName>
    </recommendedName>
</protein>
<gene>
    <name evidence="3" type="ORF">AAGW17_01380</name>
</gene>
<keyword evidence="2" id="KW-0472">Membrane</keyword>
<feature type="coiled-coil region" evidence="1">
    <location>
        <begin position="476"/>
        <end position="503"/>
    </location>
</feature>
<dbReference type="RefSeq" id="WP_347939153.1">
    <property type="nucleotide sequence ID" value="NZ_CP157197.1"/>
</dbReference>
<reference evidence="3" key="1">
    <citation type="submission" date="2024-05" db="EMBL/GenBank/DDBJ databases">
        <title>Characterization of a novel Rickettsia species. (Rickettsia oklahomia sp. nov.) from Amblyomma americanum ticks.</title>
        <authorList>
            <person name="Korla P.K."/>
            <person name="Karounos M."/>
            <person name="Wilson J.M."/>
            <person name="Little S.E."/>
            <person name="Qurollo B.A."/>
        </authorList>
    </citation>
    <scope>NUCLEOTIDE SEQUENCE</scope>
    <source>
        <strain evidence="3">Oklahoma-10</strain>
    </source>
</reference>
<accession>A0AAU7BZC6</accession>
<evidence type="ECO:0000313" key="3">
    <source>
        <dbReference type="EMBL" id="XBG66534.1"/>
    </source>
</evidence>
<dbReference type="EMBL" id="CP157197">
    <property type="protein sequence ID" value="XBG66534.1"/>
    <property type="molecule type" value="Genomic_DNA"/>
</dbReference>
<evidence type="ECO:0008006" key="4">
    <source>
        <dbReference type="Google" id="ProtNLM"/>
    </source>
</evidence>